<dbReference type="OrthoDB" id="598235at2759"/>
<organism evidence="1 2">
    <name type="scientific">Senna tora</name>
    <dbReference type="NCBI Taxonomy" id="362788"/>
    <lineage>
        <taxon>Eukaryota</taxon>
        <taxon>Viridiplantae</taxon>
        <taxon>Streptophyta</taxon>
        <taxon>Embryophyta</taxon>
        <taxon>Tracheophyta</taxon>
        <taxon>Spermatophyta</taxon>
        <taxon>Magnoliopsida</taxon>
        <taxon>eudicotyledons</taxon>
        <taxon>Gunneridae</taxon>
        <taxon>Pentapetalae</taxon>
        <taxon>rosids</taxon>
        <taxon>fabids</taxon>
        <taxon>Fabales</taxon>
        <taxon>Fabaceae</taxon>
        <taxon>Caesalpinioideae</taxon>
        <taxon>Cassia clade</taxon>
        <taxon>Senna</taxon>
    </lineage>
</organism>
<evidence type="ECO:0000313" key="1">
    <source>
        <dbReference type="EMBL" id="KAF7844813.1"/>
    </source>
</evidence>
<sequence>MPRLLEDYQTGKLFSTNKFPNLRKLGLYYNSSFKWPTLRSLSDLQTLKIIFMPESEVNQDNFGLHGGILNSDIMKLLVGGFQKVLVFQMRGLNCKNWMLESGAMPHLQNLVIHNCKMLKMLPDEVWSLGNLQEVKVLWPSKELADTLGKLKMKDGCKLSLLNIDLS</sequence>
<keyword evidence="2" id="KW-1185">Reference proteome</keyword>
<dbReference type="InterPro" id="IPR032675">
    <property type="entry name" value="LRR_dom_sf"/>
</dbReference>
<dbReference type="EMBL" id="JAAIUW010000001">
    <property type="protein sequence ID" value="KAF7844813.1"/>
    <property type="molecule type" value="Genomic_DNA"/>
</dbReference>
<dbReference type="SUPFAM" id="SSF52047">
    <property type="entry name" value="RNI-like"/>
    <property type="match status" value="1"/>
</dbReference>
<name>A0A834XKB3_9FABA</name>
<dbReference type="Gene3D" id="3.80.10.10">
    <property type="entry name" value="Ribonuclease Inhibitor"/>
    <property type="match status" value="1"/>
</dbReference>
<proteinExistence type="predicted"/>
<accession>A0A834XKB3</accession>
<dbReference type="PANTHER" id="PTHR15140">
    <property type="entry name" value="TUBULIN-SPECIFIC CHAPERONE E"/>
    <property type="match status" value="1"/>
</dbReference>
<dbReference type="AlphaFoldDB" id="A0A834XKB3"/>
<gene>
    <name evidence="1" type="ORF">G2W53_001718</name>
</gene>
<evidence type="ECO:0000313" key="2">
    <source>
        <dbReference type="Proteomes" id="UP000634136"/>
    </source>
</evidence>
<dbReference type="Proteomes" id="UP000634136">
    <property type="component" value="Unassembled WGS sequence"/>
</dbReference>
<dbReference type="PANTHER" id="PTHR15140:SF37">
    <property type="entry name" value="UBIQUITIN-LIKE DOMAIN-CONTAINING PROTEIN"/>
    <property type="match status" value="1"/>
</dbReference>
<protein>
    <submittedName>
        <fullName evidence="1">Disease resistance protein RPP13</fullName>
    </submittedName>
</protein>
<comment type="caution">
    <text evidence="1">The sequence shown here is derived from an EMBL/GenBank/DDBJ whole genome shotgun (WGS) entry which is preliminary data.</text>
</comment>
<reference evidence="1" key="1">
    <citation type="submission" date="2020-09" db="EMBL/GenBank/DDBJ databases">
        <title>Genome-Enabled Discovery of Anthraquinone Biosynthesis in Senna tora.</title>
        <authorList>
            <person name="Kang S.-H."/>
            <person name="Pandey R.P."/>
            <person name="Lee C.-M."/>
            <person name="Sim J.-S."/>
            <person name="Jeong J.-T."/>
            <person name="Choi B.-S."/>
            <person name="Jung M."/>
            <person name="Ginzburg D."/>
            <person name="Zhao K."/>
            <person name="Won S.Y."/>
            <person name="Oh T.-J."/>
            <person name="Yu Y."/>
            <person name="Kim N.-H."/>
            <person name="Lee O.R."/>
            <person name="Lee T.-H."/>
            <person name="Bashyal P."/>
            <person name="Kim T.-S."/>
            <person name="Lee W.-H."/>
            <person name="Kawkins C."/>
            <person name="Kim C.-K."/>
            <person name="Kim J.S."/>
            <person name="Ahn B.O."/>
            <person name="Rhee S.Y."/>
            <person name="Sohng J.K."/>
        </authorList>
    </citation>
    <scope>NUCLEOTIDE SEQUENCE</scope>
    <source>
        <tissue evidence="1">Leaf</tissue>
    </source>
</reference>